<dbReference type="HOGENOM" id="CLU_547905_0_0_1"/>
<keyword evidence="2" id="KW-1185">Reference proteome</keyword>
<organism evidence="1 2">
    <name type="scientific">Oryza rufipogon</name>
    <name type="common">Brownbeard rice</name>
    <name type="synonym">Asian wild rice</name>
    <dbReference type="NCBI Taxonomy" id="4529"/>
    <lineage>
        <taxon>Eukaryota</taxon>
        <taxon>Viridiplantae</taxon>
        <taxon>Streptophyta</taxon>
        <taxon>Embryophyta</taxon>
        <taxon>Tracheophyta</taxon>
        <taxon>Spermatophyta</taxon>
        <taxon>Magnoliopsida</taxon>
        <taxon>Liliopsida</taxon>
        <taxon>Poales</taxon>
        <taxon>Poaceae</taxon>
        <taxon>BOP clade</taxon>
        <taxon>Oryzoideae</taxon>
        <taxon>Oryzeae</taxon>
        <taxon>Oryzinae</taxon>
        <taxon>Oryza</taxon>
    </lineage>
</organism>
<accession>A0A0E0PKK6</accession>
<dbReference type="EnsemblPlants" id="ORUFI05G12120.1">
    <property type="protein sequence ID" value="ORUFI05G12120.1"/>
    <property type="gene ID" value="ORUFI05G12120"/>
</dbReference>
<reference evidence="1" key="2">
    <citation type="submission" date="2015-06" db="UniProtKB">
        <authorList>
            <consortium name="EnsemblPlants"/>
        </authorList>
    </citation>
    <scope>IDENTIFICATION</scope>
</reference>
<evidence type="ECO:0000313" key="1">
    <source>
        <dbReference type="EnsemblPlants" id="ORUFI05G12120.1"/>
    </source>
</evidence>
<name>A0A0E0PKK6_ORYRU</name>
<proteinExistence type="predicted"/>
<evidence type="ECO:0000313" key="2">
    <source>
        <dbReference type="Proteomes" id="UP000008022"/>
    </source>
</evidence>
<sequence>MYCASPEIPSCFMSLGSMMSKTGCAVLFISCSCSRAAFLSSSRAAFLSSSRWSFCLSWAHAISSCISVRGDAALSVISSCISVELADRYRGVDAATDVDQLVILLLLLRERRELSLVHDQGRDAAADVYAHVRDAELRCRRCCCPLSDQLLVLLHDLVLHHWLHLSFGGMICGGVWPVARTVGVGVGDDDPEEAPLLEDEEEPEPLLELEDDEESLLLLLERGESGKGDATIDVDQLVILLLLRKWQELSTVHDEGRDAAADVHAHGRTLIGYLTVLEEVADRRAAGGVGCLDLGRFLLLNNLGGLLLSEFHEQVQQLEQGSILRGAKIDIHLFAVRVHDAAALASHQADDVRRQWRVRRQRGEEAVEAVPLRLGHGRLDHLNLHLHDRARGRRLPPLLGGRDIPVDRGGGLRWGLLAAQETTALLAAARVIGVLLPRRRGAAMGALGAGRHYQGLRLVEEGGDHLVLRVDLLRQAAPTGRHVAQRVGRVRSAARGRR</sequence>
<dbReference type="Proteomes" id="UP000008022">
    <property type="component" value="Unassembled WGS sequence"/>
</dbReference>
<dbReference type="Gramene" id="ORUFI05G12120.1">
    <property type="protein sequence ID" value="ORUFI05G12120.1"/>
    <property type="gene ID" value="ORUFI05G12120"/>
</dbReference>
<reference evidence="2" key="1">
    <citation type="submission" date="2013-06" db="EMBL/GenBank/DDBJ databases">
        <authorList>
            <person name="Zhao Q."/>
        </authorList>
    </citation>
    <scope>NUCLEOTIDE SEQUENCE</scope>
    <source>
        <strain evidence="2">cv. W1943</strain>
    </source>
</reference>
<protein>
    <submittedName>
        <fullName evidence="1">Uncharacterized protein</fullName>
    </submittedName>
</protein>
<dbReference type="AlphaFoldDB" id="A0A0E0PKK6"/>